<sequence length="275" mass="31236">MAHRYSLAQLTVLGWAPPEMIYNAHTLGYDCVGIRSITMGVKGENDYDIYRNREMFDLTRRAMDETGVVINDIELAKIADGVDVRNYEGPFEAAAELGVKNVISSIWTDKKDFYLDQFATLCDLAKQYGITVNLEFVTWASIRTLKETREVLDTVKRDNAGIMVDTLHLYRSRVDPAELDDCPKELFHMAHICDGPAEIPDWDDKESLIHTGRDERYYVGEGAIDIADIVRRLPDDVVLSIELPHLKREGSWGSMEHAKRCLSTAKDYMVENGIL</sequence>
<accession>A0ABS9EM94</accession>
<dbReference type="SUPFAM" id="SSF51658">
    <property type="entry name" value="Xylose isomerase-like"/>
    <property type="match status" value="1"/>
</dbReference>
<proteinExistence type="predicted"/>
<dbReference type="PANTHER" id="PTHR12110">
    <property type="entry name" value="HYDROXYPYRUVATE ISOMERASE"/>
    <property type="match status" value="1"/>
</dbReference>
<dbReference type="RefSeq" id="WP_005659969.1">
    <property type="nucleotide sequence ID" value="NZ_JAKGUD010000004.1"/>
</dbReference>
<dbReference type="InterPro" id="IPR013022">
    <property type="entry name" value="Xyl_isomerase-like_TIM-brl"/>
</dbReference>
<gene>
    <name evidence="2" type="ORF">L2W38_05830</name>
</gene>
<dbReference type="EMBL" id="JAKGUD010000004">
    <property type="protein sequence ID" value="MCF4142327.1"/>
    <property type="molecule type" value="Genomic_DNA"/>
</dbReference>
<keyword evidence="3" id="KW-1185">Reference proteome</keyword>
<dbReference type="InterPro" id="IPR036237">
    <property type="entry name" value="Xyl_isomerase-like_sf"/>
</dbReference>
<dbReference type="Gene3D" id="3.20.20.150">
    <property type="entry name" value="Divalent-metal-dependent TIM barrel enzymes"/>
    <property type="match status" value="1"/>
</dbReference>
<dbReference type="InterPro" id="IPR050312">
    <property type="entry name" value="IolE/XylAMocC-like"/>
</dbReference>
<dbReference type="Pfam" id="PF01261">
    <property type="entry name" value="AP_endonuc_2"/>
    <property type="match status" value="1"/>
</dbReference>
<dbReference type="GO" id="GO:0016853">
    <property type="term" value="F:isomerase activity"/>
    <property type="evidence" value="ECO:0007669"/>
    <property type="project" value="UniProtKB-KW"/>
</dbReference>
<protein>
    <submittedName>
        <fullName evidence="2">Sugar phosphate isomerase/epimerase</fullName>
    </submittedName>
</protein>
<organism evidence="2 3">
    <name type="scientific">Dethiosulfovibrio marinus</name>
    <dbReference type="NCBI Taxonomy" id="133532"/>
    <lineage>
        <taxon>Bacteria</taxon>
        <taxon>Thermotogati</taxon>
        <taxon>Synergistota</taxon>
        <taxon>Synergistia</taxon>
        <taxon>Synergistales</taxon>
        <taxon>Dethiosulfovibrionaceae</taxon>
        <taxon>Dethiosulfovibrio</taxon>
    </lineage>
</organism>
<reference evidence="2 3" key="1">
    <citation type="submission" date="2022-01" db="EMBL/GenBank/DDBJ databases">
        <title>Dethiosulfovibrio faecalis sp. nov., a novel proteolytic, non-sulfur-reducing bacterium isolated from a marine aquaculture solid waste bioreactor.</title>
        <authorList>
            <person name="Grabowski S."/>
            <person name="Apolinario E."/>
            <person name="Schneider N."/>
            <person name="Marshall C.W."/>
            <person name="Sowers K.R."/>
        </authorList>
    </citation>
    <scope>NUCLEOTIDE SEQUENCE [LARGE SCALE GENOMIC DNA]</scope>
    <source>
        <strain evidence="2 3">DSM 12537</strain>
    </source>
</reference>
<name>A0ABS9EM94_9BACT</name>
<evidence type="ECO:0000259" key="1">
    <source>
        <dbReference type="Pfam" id="PF01261"/>
    </source>
</evidence>
<feature type="domain" description="Xylose isomerase-like TIM barrel" evidence="1">
    <location>
        <begin position="23"/>
        <end position="245"/>
    </location>
</feature>
<evidence type="ECO:0000313" key="2">
    <source>
        <dbReference type="EMBL" id="MCF4142327.1"/>
    </source>
</evidence>
<evidence type="ECO:0000313" key="3">
    <source>
        <dbReference type="Proteomes" id="UP001200430"/>
    </source>
</evidence>
<dbReference type="PANTHER" id="PTHR12110:SF48">
    <property type="entry name" value="BLL3656 PROTEIN"/>
    <property type="match status" value="1"/>
</dbReference>
<comment type="caution">
    <text evidence="2">The sequence shown here is derived from an EMBL/GenBank/DDBJ whole genome shotgun (WGS) entry which is preliminary data.</text>
</comment>
<dbReference type="Proteomes" id="UP001200430">
    <property type="component" value="Unassembled WGS sequence"/>
</dbReference>
<keyword evidence="2" id="KW-0413">Isomerase</keyword>